<protein>
    <submittedName>
        <fullName evidence="1">Uncharacterized protein</fullName>
    </submittedName>
</protein>
<proteinExistence type="predicted"/>
<sequence>MVLDLHSIVDIGTKTYDDLVFRLYNYPANDDEAKVLVCTQKELRYHPRAGLLSKIKITLNVTGDYDLQVVMMSKEKGNIRSCDEFLSICGKISKIRGCKSCPGFDTKEYDAQYFQVIRYDPKSVRRIAYPIIRIDLVLKTTFCGIS</sequence>
<name>A0A1X7VME9_AMPQE</name>
<accession>A0A1X7VME9</accession>
<dbReference type="InParanoid" id="A0A1X7VME9"/>
<reference evidence="1" key="1">
    <citation type="submission" date="2017-05" db="UniProtKB">
        <authorList>
            <consortium name="EnsemblMetazoa"/>
        </authorList>
    </citation>
    <scope>IDENTIFICATION</scope>
</reference>
<dbReference type="EnsemblMetazoa" id="Aqu2.1.40583_001">
    <property type="protein sequence ID" value="Aqu2.1.40583_001"/>
    <property type="gene ID" value="Aqu2.1.40583"/>
</dbReference>
<organism evidence="1">
    <name type="scientific">Amphimedon queenslandica</name>
    <name type="common">Sponge</name>
    <dbReference type="NCBI Taxonomy" id="400682"/>
    <lineage>
        <taxon>Eukaryota</taxon>
        <taxon>Metazoa</taxon>
        <taxon>Porifera</taxon>
        <taxon>Demospongiae</taxon>
        <taxon>Heteroscleromorpha</taxon>
        <taxon>Haplosclerida</taxon>
        <taxon>Niphatidae</taxon>
        <taxon>Amphimedon</taxon>
    </lineage>
</organism>
<evidence type="ECO:0000313" key="1">
    <source>
        <dbReference type="EnsemblMetazoa" id="Aqu2.1.40583_001"/>
    </source>
</evidence>
<dbReference type="AlphaFoldDB" id="A0A1X7VME9"/>